<name>A0ABD2YXV3_9GENT</name>
<keyword evidence="2" id="KW-1185">Reference proteome</keyword>
<evidence type="ECO:0000313" key="1">
    <source>
        <dbReference type="EMBL" id="KAL3512099.1"/>
    </source>
</evidence>
<organism evidence="1 2">
    <name type="scientific">Cinchona calisaya</name>
    <dbReference type="NCBI Taxonomy" id="153742"/>
    <lineage>
        <taxon>Eukaryota</taxon>
        <taxon>Viridiplantae</taxon>
        <taxon>Streptophyta</taxon>
        <taxon>Embryophyta</taxon>
        <taxon>Tracheophyta</taxon>
        <taxon>Spermatophyta</taxon>
        <taxon>Magnoliopsida</taxon>
        <taxon>eudicotyledons</taxon>
        <taxon>Gunneridae</taxon>
        <taxon>Pentapetalae</taxon>
        <taxon>asterids</taxon>
        <taxon>lamiids</taxon>
        <taxon>Gentianales</taxon>
        <taxon>Rubiaceae</taxon>
        <taxon>Cinchonoideae</taxon>
        <taxon>Cinchoneae</taxon>
        <taxon>Cinchona</taxon>
    </lineage>
</organism>
<reference evidence="1 2" key="1">
    <citation type="submission" date="2024-11" db="EMBL/GenBank/DDBJ databases">
        <title>A near-complete genome assembly of Cinchona calisaya.</title>
        <authorList>
            <person name="Lian D.C."/>
            <person name="Zhao X.W."/>
            <person name="Wei L."/>
        </authorList>
    </citation>
    <scope>NUCLEOTIDE SEQUENCE [LARGE SCALE GENOMIC DNA]</scope>
    <source>
        <tissue evidence="1">Nenye</tissue>
    </source>
</reference>
<dbReference type="EMBL" id="JBJUIK010000011">
    <property type="protein sequence ID" value="KAL3512099.1"/>
    <property type="molecule type" value="Genomic_DNA"/>
</dbReference>
<dbReference type="Proteomes" id="UP001630127">
    <property type="component" value="Unassembled WGS sequence"/>
</dbReference>
<evidence type="ECO:0000313" key="2">
    <source>
        <dbReference type="Proteomes" id="UP001630127"/>
    </source>
</evidence>
<sequence length="136" mass="15721">MEVKEGYQEKNLLLVIIWPKNLSFNFFILTNITNGRFDSEYLHTDDESNQLRQEYKMRKMRQECASLELSMLHEIKVEVIAEGLDTPKNMTHDMSEVGGLEFELVSSGNCLPNPSKLHVSVHLPPLQLLIMDLLFL</sequence>
<comment type="caution">
    <text evidence="1">The sequence shown here is derived from an EMBL/GenBank/DDBJ whole genome shotgun (WGS) entry which is preliminary data.</text>
</comment>
<dbReference type="AlphaFoldDB" id="A0ABD2YXV3"/>
<gene>
    <name evidence="1" type="ORF">ACH5RR_024816</name>
</gene>
<accession>A0ABD2YXV3</accession>
<proteinExistence type="predicted"/>
<protein>
    <submittedName>
        <fullName evidence="1">Uncharacterized protein</fullName>
    </submittedName>
</protein>